<accession>A0ABW1JNY3</accession>
<dbReference type="Gene3D" id="3.30.1310.10">
    <property type="entry name" value="Nucleoid-associated protein YbaB-like domain"/>
    <property type="match status" value="1"/>
</dbReference>
<reference evidence="2" key="1">
    <citation type="journal article" date="2019" name="Int. J. Syst. Evol. Microbiol.">
        <title>The Global Catalogue of Microorganisms (GCM) 10K type strain sequencing project: providing services to taxonomists for standard genome sequencing and annotation.</title>
        <authorList>
            <consortium name="The Broad Institute Genomics Platform"/>
            <consortium name="The Broad Institute Genome Sequencing Center for Infectious Disease"/>
            <person name="Wu L."/>
            <person name="Ma J."/>
        </authorList>
    </citation>
    <scope>NUCLEOTIDE SEQUENCE [LARGE SCALE GENOMIC DNA]</scope>
    <source>
        <strain evidence="2">CCUG 36956</strain>
    </source>
</reference>
<name>A0ABW1JNY3_9NOCA</name>
<dbReference type="RefSeq" id="WP_378602341.1">
    <property type="nucleotide sequence ID" value="NZ_JBHSQN010000003.1"/>
</dbReference>
<dbReference type="EMBL" id="JBHSQN010000003">
    <property type="protein sequence ID" value="MFC6011181.1"/>
    <property type="molecule type" value="Genomic_DNA"/>
</dbReference>
<protein>
    <submittedName>
        <fullName evidence="1">Uncharacterized protein</fullName>
    </submittedName>
</protein>
<comment type="caution">
    <text evidence="1">The sequence shown here is derived from an EMBL/GenBank/DDBJ whole genome shotgun (WGS) entry which is preliminary data.</text>
</comment>
<gene>
    <name evidence="1" type="ORF">ACFP3H_08975</name>
</gene>
<evidence type="ECO:0000313" key="2">
    <source>
        <dbReference type="Proteomes" id="UP001596223"/>
    </source>
</evidence>
<proteinExistence type="predicted"/>
<dbReference type="Proteomes" id="UP001596223">
    <property type="component" value="Unassembled WGS sequence"/>
</dbReference>
<keyword evidence="2" id="KW-1185">Reference proteome</keyword>
<evidence type="ECO:0000313" key="1">
    <source>
        <dbReference type="EMBL" id="MFC6011181.1"/>
    </source>
</evidence>
<organism evidence="1 2">
    <name type="scientific">Nocardia lasii</name>
    <dbReference type="NCBI Taxonomy" id="1616107"/>
    <lineage>
        <taxon>Bacteria</taxon>
        <taxon>Bacillati</taxon>
        <taxon>Actinomycetota</taxon>
        <taxon>Actinomycetes</taxon>
        <taxon>Mycobacteriales</taxon>
        <taxon>Nocardiaceae</taxon>
        <taxon>Nocardia</taxon>
    </lineage>
</organism>
<sequence>MPNGIDVYDIEQADRRLAAIRGSARAQDGCMGIETDVGGRITDLWFADWAMEQHGQQLAEIIIDRHRAALDSAHAVATREFGGAENE</sequence>
<dbReference type="InterPro" id="IPR036894">
    <property type="entry name" value="YbaB-like_sf"/>
</dbReference>